<dbReference type="Pfam" id="PF11139">
    <property type="entry name" value="SfLAP"/>
    <property type="match status" value="1"/>
</dbReference>
<feature type="transmembrane region" description="Helical" evidence="1">
    <location>
        <begin position="194"/>
        <end position="215"/>
    </location>
</feature>
<dbReference type="EMBL" id="BMSA01000044">
    <property type="protein sequence ID" value="GGT94162.1"/>
    <property type="molecule type" value="Genomic_DNA"/>
</dbReference>
<evidence type="ECO:0000313" key="2">
    <source>
        <dbReference type="EMBL" id="GGT94162.1"/>
    </source>
</evidence>
<feature type="transmembrane region" description="Helical" evidence="1">
    <location>
        <begin position="6"/>
        <end position="29"/>
    </location>
</feature>
<feature type="transmembrane region" description="Helical" evidence="1">
    <location>
        <begin position="41"/>
        <end position="60"/>
    </location>
</feature>
<reference evidence="2" key="2">
    <citation type="submission" date="2020-09" db="EMBL/GenBank/DDBJ databases">
        <authorList>
            <person name="Sun Q."/>
            <person name="Ohkuma M."/>
        </authorList>
    </citation>
    <scope>NUCLEOTIDE SEQUENCE</scope>
    <source>
        <strain evidence="2">JCM 4125</strain>
    </source>
</reference>
<feature type="transmembrane region" description="Helical" evidence="1">
    <location>
        <begin position="148"/>
        <end position="173"/>
    </location>
</feature>
<evidence type="ECO:0008006" key="4">
    <source>
        <dbReference type="Google" id="ProtNLM"/>
    </source>
</evidence>
<accession>A0A918M193</accession>
<feature type="transmembrane region" description="Helical" evidence="1">
    <location>
        <begin position="72"/>
        <end position="90"/>
    </location>
</feature>
<keyword evidence="1" id="KW-0812">Transmembrane</keyword>
<organism evidence="2 3">
    <name type="scientific">Streptomyces phaeofaciens</name>
    <dbReference type="NCBI Taxonomy" id="68254"/>
    <lineage>
        <taxon>Bacteria</taxon>
        <taxon>Bacillati</taxon>
        <taxon>Actinomycetota</taxon>
        <taxon>Actinomycetes</taxon>
        <taxon>Kitasatosporales</taxon>
        <taxon>Streptomycetaceae</taxon>
        <taxon>Streptomyces</taxon>
    </lineage>
</organism>
<keyword evidence="1" id="KW-0472">Membrane</keyword>
<dbReference type="Proteomes" id="UP000646776">
    <property type="component" value="Unassembled WGS sequence"/>
</dbReference>
<sequence length="216" mass="23018">MPMVVDLIVIGTAITLGPLHNTAFILLLASRRGVRKGLAFLLSWLANIVAVVACVVLLTGGTPPVHHSSPSTTAIAAKLAIGVGLVLFGGHRYRHLPRPYRPPGWTGRIDNASLGTAAALAWLLQPWALVGAGAATVVDADLSTLTDWLTLTGYCLLATLSLLVMELYTVWAPQTAQARLDALRAWLEHHLEQLIIALSLLAGIWLIISSVYALVT</sequence>
<gene>
    <name evidence="2" type="ORF">GCM10010226_85000</name>
</gene>
<dbReference type="InterPro" id="IPR021315">
    <property type="entry name" value="Gap/Sap"/>
</dbReference>
<dbReference type="AlphaFoldDB" id="A0A918M193"/>
<evidence type="ECO:0000256" key="1">
    <source>
        <dbReference type="SAM" id="Phobius"/>
    </source>
</evidence>
<keyword evidence="1" id="KW-1133">Transmembrane helix</keyword>
<comment type="caution">
    <text evidence="2">The sequence shown here is derived from an EMBL/GenBank/DDBJ whole genome shotgun (WGS) entry which is preliminary data.</text>
</comment>
<reference evidence="2" key="1">
    <citation type="journal article" date="2014" name="Int. J. Syst. Evol. Microbiol.">
        <title>Complete genome sequence of Corynebacterium casei LMG S-19264T (=DSM 44701T), isolated from a smear-ripened cheese.</title>
        <authorList>
            <consortium name="US DOE Joint Genome Institute (JGI-PGF)"/>
            <person name="Walter F."/>
            <person name="Albersmeier A."/>
            <person name="Kalinowski J."/>
            <person name="Ruckert C."/>
        </authorList>
    </citation>
    <scope>NUCLEOTIDE SEQUENCE</scope>
    <source>
        <strain evidence="2">JCM 4125</strain>
    </source>
</reference>
<protein>
    <recommendedName>
        <fullName evidence="4">GAP family protein</fullName>
    </recommendedName>
</protein>
<keyword evidence="3" id="KW-1185">Reference proteome</keyword>
<evidence type="ECO:0000313" key="3">
    <source>
        <dbReference type="Proteomes" id="UP000646776"/>
    </source>
</evidence>
<name>A0A918M193_9ACTN</name>
<proteinExistence type="predicted"/>